<dbReference type="Gene3D" id="3.30.479.20">
    <property type="entry name" value="Elongation factor Ts, dimerisation domain"/>
    <property type="match status" value="2"/>
</dbReference>
<dbReference type="PANTHER" id="PTHR11741">
    <property type="entry name" value="ELONGATION FACTOR TS"/>
    <property type="match status" value="1"/>
</dbReference>
<organism evidence="10 11">
    <name type="scientific">Buchnera aphidicola</name>
    <name type="common">Cinara cuneomaculata</name>
    <dbReference type="NCBI Taxonomy" id="1660040"/>
    <lineage>
        <taxon>Bacteria</taxon>
        <taxon>Pseudomonadati</taxon>
        <taxon>Pseudomonadota</taxon>
        <taxon>Gammaproteobacteria</taxon>
        <taxon>Enterobacterales</taxon>
        <taxon>Erwiniaceae</taxon>
        <taxon>Buchnera</taxon>
    </lineage>
</organism>
<dbReference type="AlphaFoldDB" id="A0A451CY89"/>
<dbReference type="InterPro" id="IPR018101">
    <property type="entry name" value="Transl_elong_Ts_CS"/>
</dbReference>
<dbReference type="Gene3D" id="1.10.8.10">
    <property type="entry name" value="DNA helicase RuvA subunit, C-terminal domain"/>
    <property type="match status" value="1"/>
</dbReference>
<evidence type="ECO:0000256" key="8">
    <source>
        <dbReference type="RuleBase" id="RU000643"/>
    </source>
</evidence>
<dbReference type="GO" id="GO:0005737">
    <property type="term" value="C:cytoplasm"/>
    <property type="evidence" value="ECO:0007669"/>
    <property type="project" value="UniProtKB-SubCell"/>
</dbReference>
<comment type="similarity">
    <text evidence="1 6 7">Belongs to the EF-Ts family.</text>
</comment>
<dbReference type="Gene3D" id="1.10.286.20">
    <property type="match status" value="1"/>
</dbReference>
<evidence type="ECO:0000256" key="4">
    <source>
        <dbReference type="ARBA" id="ARBA00022768"/>
    </source>
</evidence>
<evidence type="ECO:0000256" key="2">
    <source>
        <dbReference type="ARBA" id="ARBA00016956"/>
    </source>
</evidence>
<evidence type="ECO:0000256" key="7">
    <source>
        <dbReference type="RuleBase" id="RU000642"/>
    </source>
</evidence>
<evidence type="ECO:0000256" key="5">
    <source>
        <dbReference type="ARBA" id="ARBA00022917"/>
    </source>
</evidence>
<evidence type="ECO:0000256" key="3">
    <source>
        <dbReference type="ARBA" id="ARBA00022490"/>
    </source>
</evidence>
<dbReference type="InterPro" id="IPR036402">
    <property type="entry name" value="EF-Ts_dimer_sf"/>
</dbReference>
<evidence type="ECO:0000259" key="9">
    <source>
        <dbReference type="Pfam" id="PF00889"/>
    </source>
</evidence>
<dbReference type="PANTHER" id="PTHR11741:SF0">
    <property type="entry name" value="ELONGATION FACTOR TS, MITOCHONDRIAL"/>
    <property type="match status" value="1"/>
</dbReference>
<dbReference type="Proteomes" id="UP000294404">
    <property type="component" value="Chromosome"/>
</dbReference>
<accession>A0A451CY89</accession>
<dbReference type="SUPFAM" id="SSF46934">
    <property type="entry name" value="UBA-like"/>
    <property type="match status" value="1"/>
</dbReference>
<dbReference type="GO" id="GO:0003746">
    <property type="term" value="F:translation elongation factor activity"/>
    <property type="evidence" value="ECO:0007669"/>
    <property type="project" value="UniProtKB-UniRule"/>
</dbReference>
<dbReference type="FunFam" id="1.10.8.10:FF:000001">
    <property type="entry name" value="Elongation factor Ts"/>
    <property type="match status" value="1"/>
</dbReference>
<evidence type="ECO:0000256" key="1">
    <source>
        <dbReference type="ARBA" id="ARBA00005532"/>
    </source>
</evidence>
<keyword evidence="3 6" id="KW-0963">Cytoplasm</keyword>
<evidence type="ECO:0000313" key="11">
    <source>
        <dbReference type="Proteomes" id="UP000294404"/>
    </source>
</evidence>
<dbReference type="Pfam" id="PF00889">
    <property type="entry name" value="EF_TS"/>
    <property type="match status" value="1"/>
</dbReference>
<gene>
    <name evidence="6 10" type="primary">tsf</name>
    <name evidence="10" type="ORF">BUCICUMA2628_150</name>
</gene>
<dbReference type="PROSITE" id="PS01127">
    <property type="entry name" value="EF_TS_2"/>
    <property type="match status" value="1"/>
</dbReference>
<protein>
    <recommendedName>
        <fullName evidence="2 6">Elongation factor Ts</fullName>
        <shortName evidence="6">EF-Ts</shortName>
    </recommendedName>
</protein>
<dbReference type="InterPro" id="IPR009060">
    <property type="entry name" value="UBA-like_sf"/>
</dbReference>
<evidence type="ECO:0000256" key="6">
    <source>
        <dbReference type="HAMAP-Rule" id="MF_00050"/>
    </source>
</evidence>
<comment type="function">
    <text evidence="6 7">Associates with the EF-Tu.GDP complex and induces the exchange of GDP to GTP. It remains bound to the aminoacyl-tRNA.EF-Tu.GTP complex up to the GTP hydrolysis stage on the ribosome.</text>
</comment>
<keyword evidence="4 6" id="KW-0251">Elongation factor</keyword>
<keyword evidence="5 6" id="KW-0648">Protein biosynthesis</keyword>
<sequence>MMEISKKLIQELRIKTGSGFMNCKVALQKSKGNIANAIDYLRTVGACIADSKITRKTLCGRIFLYQDKSIAVLLELNSETDFVANNNEFKIFGQTVVDYAGINKLFALNDLNNIFNEQRISLIAKIHENIIIRRIQYTTGNIISSYIHAHKIGVLVNGLTLSPMKDNKDQYFKYVAMHIAASRPLFLSEQDIPKDVLERETHIQQNIANKTGKNNYIIKSIVKGRVDKFISEITLIRQKFIVDPTITINDYLKKNSISICSYIRMQVGETTSIN</sequence>
<dbReference type="InterPro" id="IPR014039">
    <property type="entry name" value="Transl_elong_EFTs/EF1B_dimer"/>
</dbReference>
<dbReference type="HAMAP" id="MF_00050">
    <property type="entry name" value="EF_Ts"/>
    <property type="match status" value="1"/>
</dbReference>
<proteinExistence type="inferred from homology"/>
<feature type="domain" description="Translation elongation factor EFTs/EF1B dimerisation" evidence="9">
    <location>
        <begin position="71"/>
        <end position="269"/>
    </location>
</feature>
<reference evidence="10 11" key="1">
    <citation type="submission" date="2019-02" db="EMBL/GenBank/DDBJ databases">
        <authorList>
            <person name="Manzano-Marin A."/>
            <person name="Manzano-Marin A."/>
        </authorList>
    </citation>
    <scope>NUCLEOTIDE SEQUENCE [LARGE SCALE GENOMIC DNA]</scope>
    <source>
        <strain evidence="10 11">BuCicuneomaculata</strain>
    </source>
</reference>
<name>A0A451CY89_9GAMM</name>
<feature type="region of interest" description="Involved in Mg(2+) ion dislocation from EF-Tu" evidence="6">
    <location>
        <begin position="80"/>
        <end position="83"/>
    </location>
</feature>
<evidence type="ECO:0000313" key="10">
    <source>
        <dbReference type="EMBL" id="VFP78139.1"/>
    </source>
</evidence>
<dbReference type="InterPro" id="IPR001816">
    <property type="entry name" value="Transl_elong_EFTs/EF1B"/>
</dbReference>
<dbReference type="CDD" id="cd14275">
    <property type="entry name" value="UBA_EF-Ts"/>
    <property type="match status" value="1"/>
</dbReference>
<dbReference type="NCBIfam" id="TIGR00116">
    <property type="entry name" value="tsf"/>
    <property type="match status" value="1"/>
</dbReference>
<dbReference type="SUPFAM" id="SSF54713">
    <property type="entry name" value="Elongation factor Ts (EF-Ts), dimerisation domain"/>
    <property type="match status" value="1"/>
</dbReference>
<dbReference type="EMBL" id="LR217695">
    <property type="protein sequence ID" value="VFP78139.1"/>
    <property type="molecule type" value="Genomic_DNA"/>
</dbReference>
<comment type="subcellular location">
    <subcellularLocation>
        <location evidence="6 8">Cytoplasm</location>
    </subcellularLocation>
</comment>